<dbReference type="InParanoid" id="A0A3Q3N239"/>
<feature type="compositionally biased region" description="Low complexity" evidence="1">
    <location>
        <begin position="133"/>
        <end position="144"/>
    </location>
</feature>
<dbReference type="GeneID" id="113124642"/>
<accession>A0A3Q3N239</accession>
<dbReference type="GO" id="GO:0007155">
    <property type="term" value="P:cell adhesion"/>
    <property type="evidence" value="ECO:0007669"/>
    <property type="project" value="InterPro"/>
</dbReference>
<dbReference type="GO" id="GO:0001503">
    <property type="term" value="P:ossification"/>
    <property type="evidence" value="ECO:0007669"/>
    <property type="project" value="InterPro"/>
</dbReference>
<keyword evidence="2" id="KW-0732">Signal</keyword>
<dbReference type="Proteomes" id="UP000261640">
    <property type="component" value="Unplaced"/>
</dbReference>
<feature type="compositionally biased region" description="Acidic residues" evidence="1">
    <location>
        <begin position="106"/>
        <end position="132"/>
    </location>
</feature>
<feature type="compositionally biased region" description="Acidic residues" evidence="1">
    <location>
        <begin position="318"/>
        <end position="327"/>
    </location>
</feature>
<reference evidence="3" key="1">
    <citation type="submission" date="2025-08" db="UniProtKB">
        <authorList>
            <consortium name="Ensembl"/>
        </authorList>
    </citation>
    <scope>IDENTIFICATION</scope>
</reference>
<evidence type="ECO:0000256" key="1">
    <source>
        <dbReference type="SAM" id="MobiDB-lite"/>
    </source>
</evidence>
<protein>
    <submittedName>
        <fullName evidence="3">Secreted phosphoprotein 1</fullName>
    </submittedName>
</protein>
<feature type="region of interest" description="Disordered" evidence="1">
    <location>
        <begin position="236"/>
        <end position="349"/>
    </location>
</feature>
<feature type="compositionally biased region" description="Polar residues" evidence="1">
    <location>
        <begin position="91"/>
        <end position="102"/>
    </location>
</feature>
<keyword evidence="4" id="KW-1185">Reference proteome</keyword>
<dbReference type="Ensembl" id="ENSMAMT00000034890.2">
    <property type="protein sequence ID" value="ENSMAMP00000034023.1"/>
    <property type="gene ID" value="ENSMAMG00000022873.2"/>
</dbReference>
<dbReference type="STRING" id="205130.ENSMAMP00000034023"/>
<dbReference type="AlphaFoldDB" id="A0A3Q3N239"/>
<dbReference type="PANTHER" id="PTHR10607:SF1">
    <property type="entry name" value="OSTEOPONTIN"/>
    <property type="match status" value="1"/>
</dbReference>
<feature type="region of interest" description="Disordered" evidence="1">
    <location>
        <begin position="22"/>
        <end position="144"/>
    </location>
</feature>
<reference evidence="3" key="2">
    <citation type="submission" date="2025-09" db="UniProtKB">
        <authorList>
            <consortium name="Ensembl"/>
        </authorList>
    </citation>
    <scope>IDENTIFICATION</scope>
</reference>
<sequence length="349" mass="37490">MKVAILFVLFFATVLCRPAKKVSLSSSESSEEVVRRPAPPALRKQAAVVPQTRAAPVQNVVAPAAANSDESKESSDEDEVAAEAPVEVKSDSTVLNAASVKSQDSEKDDDDDDDETEETEEEEDESSSESDESSTIAPVTVTPVIVTDEPVAETTVEPIIPTIITDTDAARGDNLGGHPSDYKSIDYVEDKSYHKIPVPYKSYEFVGTGKKMAYDKTNGNEVEKSLKVYKAIQVHSDFEEDTSTPEMENQGPDASSGTTQDQDHSPRQASLPEEDGATEASTTNESESSSNPEEEEVEESNSNSDSSSQEAEKNQSSESDESDSNESDSDKDGSGPDNTTEMPLVISAK</sequence>
<proteinExistence type="predicted"/>
<evidence type="ECO:0000256" key="2">
    <source>
        <dbReference type="SAM" id="SignalP"/>
    </source>
</evidence>
<dbReference type="RefSeq" id="XP_026153458.1">
    <property type="nucleotide sequence ID" value="XM_026297673.1"/>
</dbReference>
<feature type="compositionally biased region" description="Polar residues" evidence="1">
    <location>
        <begin position="244"/>
        <end position="260"/>
    </location>
</feature>
<dbReference type="CTD" id="6696"/>
<evidence type="ECO:0000313" key="4">
    <source>
        <dbReference type="Proteomes" id="UP000261640"/>
    </source>
</evidence>
<evidence type="ECO:0000313" key="3">
    <source>
        <dbReference type="Ensembl" id="ENSMAMP00000034023.1"/>
    </source>
</evidence>
<feature type="compositionally biased region" description="Low complexity" evidence="1">
    <location>
        <begin position="54"/>
        <end position="68"/>
    </location>
</feature>
<name>A0A3Q3N239_9TELE</name>
<feature type="chain" id="PRO_5018769639" evidence="2">
    <location>
        <begin position="17"/>
        <end position="349"/>
    </location>
</feature>
<feature type="signal peptide" evidence="2">
    <location>
        <begin position="1"/>
        <end position="16"/>
    </location>
</feature>
<feature type="compositionally biased region" description="Low complexity" evidence="1">
    <location>
        <begin position="278"/>
        <end position="291"/>
    </location>
</feature>
<feature type="compositionally biased region" description="Low complexity" evidence="1">
    <location>
        <begin position="300"/>
        <end position="309"/>
    </location>
</feature>
<dbReference type="InterPro" id="IPR002038">
    <property type="entry name" value="Osteopontin"/>
</dbReference>
<dbReference type="GeneTree" id="ENSGT00400000024390"/>
<organism evidence="3 4">
    <name type="scientific">Mastacembelus armatus</name>
    <name type="common">zig-zag eel</name>
    <dbReference type="NCBI Taxonomy" id="205130"/>
    <lineage>
        <taxon>Eukaryota</taxon>
        <taxon>Metazoa</taxon>
        <taxon>Chordata</taxon>
        <taxon>Craniata</taxon>
        <taxon>Vertebrata</taxon>
        <taxon>Euteleostomi</taxon>
        <taxon>Actinopterygii</taxon>
        <taxon>Neopterygii</taxon>
        <taxon>Teleostei</taxon>
        <taxon>Neoteleostei</taxon>
        <taxon>Acanthomorphata</taxon>
        <taxon>Anabantaria</taxon>
        <taxon>Synbranchiformes</taxon>
        <taxon>Mastacembelidae</taxon>
        <taxon>Mastacembelus</taxon>
    </lineage>
</organism>
<dbReference type="PANTHER" id="PTHR10607">
    <property type="entry name" value="OSTEOPONTIN"/>
    <property type="match status" value="1"/>
</dbReference>
<dbReference type="OrthoDB" id="8958619at2759"/>